<evidence type="ECO:0000313" key="1">
    <source>
        <dbReference type="EMBL" id="KAJ8128534.1"/>
    </source>
</evidence>
<comment type="caution">
    <text evidence="1">The sequence shown here is derived from an EMBL/GenBank/DDBJ whole genome shotgun (WGS) entry which is preliminary data.</text>
</comment>
<proteinExistence type="predicted"/>
<dbReference type="EMBL" id="JAPUUL010001037">
    <property type="protein sequence ID" value="KAJ8128534.1"/>
    <property type="molecule type" value="Genomic_DNA"/>
</dbReference>
<sequence length="774" mass="89338">MRLLNVRTRQLQEFIGDAIPPYAILSHTWGEDEVSFEDLSDPEHTKKLGHKKIEGCCQQAIVEGFEFVWVDTCCIDKRSSAELSEAINSMFEWYGKAVICYVYLIDVPYVEDPEDAYYLRDSKWFTRGWTLQELIAPPELKFFDAKWSMIFNVDKLGFHWELSRIYGPLIKGITGIEGWHNYSFLRGPNIRDLNSVPVATRLSWASRRKTTRVEDMAYSLLGLLNINMPLLYGEGHKAFLRLQEEFLKRYDDPTILCSGFRMNRLEITNIRESFGTPGCLAPTPLLFSGFRGFRLYKDHFYQDRTSRLGWNVTPHGLYTELPIVQFDTRNNIYIGITDSSHNDRPLAIPLLRKNFSDIYVLVPSFGPFLLSYMERRRYPKNLKSRTICLQSYEYHHPIIVNNSFRELRVDLKALYENGFALDSIYPNTDTLRDGCVMRRSEIQFFESTLMVIVLQRERRDALYIRLTRPIWWFWNNQGQGGYKAQISSCPYGKRLAAAQVWDAGRRARERKFAKVPRLDWRQVMPIRNRGRRDYISSEWTFREQRLFPWSNSNEDVKYEEYHPALDNVNNLARAPARQRKTEATKQPIISSINSASVSDKSSNASELLSSSGSSSQISGAPSQGSIYADLAQPYSDVQYPEGLRTVFTQRPAFRTFKQSVEYLAKPPSTLAIAIKSLTEKLDNFANQLGNIYSRKGDMRSLEGAVKLAMVRSQLTSEYTVRTGIRIPNWFYGEHNMTLRKHEDRFAGVFSERQGRLPGPSNPACACGRNSGQTA</sequence>
<protein>
    <submittedName>
        <fullName evidence="1">Uncharacterized protein</fullName>
    </submittedName>
</protein>
<organism evidence="1 2">
    <name type="scientific">Lasiodiplodia mahajangana</name>
    <dbReference type="NCBI Taxonomy" id="1108764"/>
    <lineage>
        <taxon>Eukaryota</taxon>
        <taxon>Fungi</taxon>
        <taxon>Dikarya</taxon>
        <taxon>Ascomycota</taxon>
        <taxon>Pezizomycotina</taxon>
        <taxon>Dothideomycetes</taxon>
        <taxon>Dothideomycetes incertae sedis</taxon>
        <taxon>Botryosphaeriales</taxon>
        <taxon>Botryosphaeriaceae</taxon>
        <taxon>Lasiodiplodia</taxon>
    </lineage>
</organism>
<gene>
    <name evidence="1" type="ORF">O1611_g5099</name>
</gene>
<keyword evidence="2" id="KW-1185">Reference proteome</keyword>
<evidence type="ECO:0000313" key="2">
    <source>
        <dbReference type="Proteomes" id="UP001153332"/>
    </source>
</evidence>
<name>A0ACC2JMA7_9PEZI</name>
<reference evidence="1" key="1">
    <citation type="submission" date="2022-12" db="EMBL/GenBank/DDBJ databases">
        <title>Genome Sequence of Lasiodiplodia mahajangana.</title>
        <authorList>
            <person name="Buettner E."/>
        </authorList>
    </citation>
    <scope>NUCLEOTIDE SEQUENCE</scope>
    <source>
        <strain evidence="1">VT137</strain>
    </source>
</reference>
<accession>A0ACC2JMA7</accession>
<dbReference type="Proteomes" id="UP001153332">
    <property type="component" value="Unassembled WGS sequence"/>
</dbReference>